<evidence type="ECO:0000256" key="1">
    <source>
        <dbReference type="SAM" id="MobiDB-lite"/>
    </source>
</evidence>
<evidence type="ECO:0000313" key="4">
    <source>
        <dbReference type="Proteomes" id="UP001224845"/>
    </source>
</evidence>
<name>A0AAW8EJU7_VARPD</name>
<comment type="caution">
    <text evidence="3">The sequence shown here is derived from an EMBL/GenBank/DDBJ whole genome shotgun (WGS) entry which is preliminary data.</text>
</comment>
<feature type="chain" id="PRO_5043588970" evidence="2">
    <location>
        <begin position="42"/>
        <end position="404"/>
    </location>
</feature>
<dbReference type="SUPFAM" id="SSF82185">
    <property type="entry name" value="Histone H3 K4-specific methyltransferase SET7/9 N-terminal domain"/>
    <property type="match status" value="1"/>
</dbReference>
<organism evidence="3 4">
    <name type="scientific">Variovorax paradoxus</name>
    <dbReference type="NCBI Taxonomy" id="34073"/>
    <lineage>
        <taxon>Bacteria</taxon>
        <taxon>Pseudomonadati</taxon>
        <taxon>Pseudomonadota</taxon>
        <taxon>Betaproteobacteria</taxon>
        <taxon>Burkholderiales</taxon>
        <taxon>Comamonadaceae</taxon>
        <taxon>Variovorax</taxon>
    </lineage>
</organism>
<dbReference type="EMBL" id="JAUSRV010000011">
    <property type="protein sequence ID" value="MDP9973076.1"/>
    <property type="molecule type" value="Genomic_DNA"/>
</dbReference>
<evidence type="ECO:0000313" key="3">
    <source>
        <dbReference type="EMBL" id="MDP9973076.1"/>
    </source>
</evidence>
<dbReference type="Proteomes" id="UP001224845">
    <property type="component" value="Unassembled WGS sequence"/>
</dbReference>
<dbReference type="RefSeq" id="WP_307595590.1">
    <property type="nucleotide sequence ID" value="NZ_CAXUQG020000001.1"/>
</dbReference>
<protein>
    <submittedName>
        <fullName evidence="3">Antitoxin component YwqK of YwqJK toxin-antitoxin module</fullName>
    </submittedName>
</protein>
<dbReference type="Pfam" id="PF07661">
    <property type="entry name" value="MORN_2"/>
    <property type="match status" value="1"/>
</dbReference>
<dbReference type="InterPro" id="IPR011652">
    <property type="entry name" value="MORN_2"/>
</dbReference>
<gene>
    <name evidence="3" type="ORF">J2W39_004323</name>
</gene>
<feature type="region of interest" description="Disordered" evidence="1">
    <location>
        <begin position="289"/>
        <end position="315"/>
    </location>
</feature>
<dbReference type="AlphaFoldDB" id="A0AAW8EJU7"/>
<feature type="region of interest" description="Disordered" evidence="1">
    <location>
        <begin position="49"/>
        <end position="68"/>
    </location>
</feature>
<accession>A0AAW8EJU7</accession>
<sequence>MNPPPRAAPGWLAASAGAGAAALRAAAAVLWLLFAAGTAHAAIDCELNDRKADPSDGSSTAGKTGLMRCKERETGELQREQQIQNGVFMGLARFYEKGKLAREHTLNAKGHIHGLAREFAPNGQVVREAVYDDGQEQGLVRSFYPGGQLRRVTFYPAVGTDRAFVEFTERGQMSALRCGETPMLAPAVDDARLCGFISGPSQVELFDAGGILRSRLSYLSGKRVRSQSFYDNGKPSVQDEIVGSQRTERQFSSEGVKRRETVWLLVERSAVRQREQEFSEKGTLIRDQRWNPAGEPIGDDSYHLNGRPRSKSVYRGSGSARTVEITEFYESGQRAAHGRYLVAGRGRQVPVGTHRRFSEKGILLAESSFDAKGRVTRERSWDENGELQHDEHVLEDGSRKAYTQ</sequence>
<feature type="signal peptide" evidence="2">
    <location>
        <begin position="1"/>
        <end position="41"/>
    </location>
</feature>
<evidence type="ECO:0000256" key="2">
    <source>
        <dbReference type="SAM" id="SignalP"/>
    </source>
</evidence>
<dbReference type="Gene3D" id="3.90.930.1">
    <property type="match status" value="2"/>
</dbReference>
<reference evidence="3" key="1">
    <citation type="submission" date="2023-07" db="EMBL/GenBank/DDBJ databases">
        <title>Sorghum-associated microbial communities from plants grown in Nebraska, USA.</title>
        <authorList>
            <person name="Schachtman D."/>
        </authorList>
    </citation>
    <scope>NUCLEOTIDE SEQUENCE</scope>
    <source>
        <strain evidence="3">DS3315</strain>
    </source>
</reference>
<proteinExistence type="predicted"/>
<keyword evidence="2" id="KW-0732">Signal</keyword>
<feature type="region of interest" description="Disordered" evidence="1">
    <location>
        <begin position="374"/>
        <end position="404"/>
    </location>
</feature>